<dbReference type="EMBL" id="BJXV01000026">
    <property type="protein sequence ID" value="GEN29620.1"/>
    <property type="molecule type" value="Genomic_DNA"/>
</dbReference>
<dbReference type="Pfam" id="PF01381">
    <property type="entry name" value="HTH_3"/>
    <property type="match status" value="1"/>
</dbReference>
<dbReference type="AlphaFoldDB" id="A0A511USQ1"/>
<dbReference type="Proteomes" id="UP000321303">
    <property type="component" value="Unassembled WGS sequence"/>
</dbReference>
<feature type="domain" description="HTH cro/C1-type" evidence="1">
    <location>
        <begin position="81"/>
        <end position="133"/>
    </location>
</feature>
<evidence type="ECO:0000313" key="2">
    <source>
        <dbReference type="EMBL" id="GEN29620.1"/>
    </source>
</evidence>
<dbReference type="PANTHER" id="PTHR43236:SF1">
    <property type="entry name" value="BLL7220 PROTEIN"/>
    <property type="match status" value="1"/>
</dbReference>
<dbReference type="SUPFAM" id="SSF47413">
    <property type="entry name" value="lambda repressor-like DNA-binding domains"/>
    <property type="match status" value="1"/>
</dbReference>
<dbReference type="InterPro" id="IPR010982">
    <property type="entry name" value="Lambda_DNA-bd_dom_sf"/>
</dbReference>
<dbReference type="InterPro" id="IPR052345">
    <property type="entry name" value="Rad_response_metalloprotease"/>
</dbReference>
<proteinExistence type="predicted"/>
<name>A0A511USQ1_9GAMM</name>
<dbReference type="PANTHER" id="PTHR43236">
    <property type="entry name" value="ANTITOXIN HIGA1"/>
    <property type="match status" value="1"/>
</dbReference>
<organism evidence="2 3">
    <name type="scientific">Halovibrio variabilis</name>
    <dbReference type="NCBI Taxonomy" id="31910"/>
    <lineage>
        <taxon>Bacteria</taxon>
        <taxon>Pseudomonadati</taxon>
        <taxon>Pseudomonadota</taxon>
        <taxon>Gammaproteobacteria</taxon>
        <taxon>Oceanospirillales</taxon>
        <taxon>Halomonadaceae</taxon>
        <taxon>Halovibrio</taxon>
    </lineage>
</organism>
<dbReference type="GO" id="GO:0003677">
    <property type="term" value="F:DNA binding"/>
    <property type="evidence" value="ECO:0007669"/>
    <property type="project" value="InterPro"/>
</dbReference>
<dbReference type="Gene3D" id="1.10.260.40">
    <property type="entry name" value="lambda repressor-like DNA-binding domains"/>
    <property type="match status" value="1"/>
</dbReference>
<protein>
    <recommendedName>
        <fullName evidence="1">HTH cro/C1-type domain-containing protein</fullName>
    </recommendedName>
</protein>
<dbReference type="PROSITE" id="PS50943">
    <property type="entry name" value="HTH_CROC1"/>
    <property type="match status" value="1"/>
</dbReference>
<dbReference type="InterPro" id="IPR001387">
    <property type="entry name" value="Cro/C1-type_HTH"/>
</dbReference>
<dbReference type="CDD" id="cd00093">
    <property type="entry name" value="HTH_XRE"/>
    <property type="match status" value="1"/>
</dbReference>
<sequence>MIYNERQYKSAHKQFERLSESLSSFKPSGVDWLDLAQVNAFESQILDIKSEIKEYELIKEGKISYSECSGLSELPKALICARIGLGLTQKGLAEKLGIPTQQLQRYEASNYMGASLSRLISVADALNVKVRETWSGAKADTADSVFCWNSLENIDWALFPAKEMVKRGWIKSKVGISAVEQVKKYFLSGGGHYTPALHRKKFHGENKPNEYALLAWQARVLELAREEVGSGIISEYDHKDNWLKELASLTQVENGPLAAKKFLAEKGIVLVIEKHLPGTYLDGAAMVLETGQPVVALTLRYDRLDNFWFVLFHELAHISLHIFDSLQMDYFDEEGDGEGEGDLIEREADEFALDALISNELWNSCVSRFSMTPEAVRLDSERIGIHPSILAGRIRKESNNYRALSELLGHGKVRICFEE</sequence>
<gene>
    <name evidence="2" type="ORF">HVA01_32660</name>
</gene>
<reference evidence="2 3" key="1">
    <citation type="submission" date="2019-07" db="EMBL/GenBank/DDBJ databases">
        <title>Whole genome shotgun sequence of Halomonas variabilis NBRC 102410.</title>
        <authorList>
            <person name="Hosoyama A."/>
            <person name="Uohara A."/>
            <person name="Ohji S."/>
            <person name="Ichikawa N."/>
        </authorList>
    </citation>
    <scope>NUCLEOTIDE SEQUENCE [LARGE SCALE GENOMIC DNA]</scope>
    <source>
        <strain evidence="2 3">NBRC 102410</strain>
    </source>
</reference>
<comment type="caution">
    <text evidence="2">The sequence shown here is derived from an EMBL/GenBank/DDBJ whole genome shotgun (WGS) entry which is preliminary data.</text>
</comment>
<dbReference type="RefSeq" id="WP_146876525.1">
    <property type="nucleotide sequence ID" value="NZ_BJXV01000026.1"/>
</dbReference>
<evidence type="ECO:0000259" key="1">
    <source>
        <dbReference type="PROSITE" id="PS50943"/>
    </source>
</evidence>
<keyword evidence="3" id="KW-1185">Reference proteome</keyword>
<dbReference type="SMART" id="SM00530">
    <property type="entry name" value="HTH_XRE"/>
    <property type="match status" value="1"/>
</dbReference>
<evidence type="ECO:0000313" key="3">
    <source>
        <dbReference type="Proteomes" id="UP000321303"/>
    </source>
</evidence>
<dbReference type="OrthoDB" id="9796786at2"/>
<accession>A0A511USQ1</accession>